<organism evidence="3 4">
    <name type="scientific">Diacronema lutheri</name>
    <name type="common">Unicellular marine alga</name>
    <name type="synonym">Monochrysis lutheri</name>
    <dbReference type="NCBI Taxonomy" id="2081491"/>
    <lineage>
        <taxon>Eukaryota</taxon>
        <taxon>Haptista</taxon>
        <taxon>Haptophyta</taxon>
        <taxon>Pavlovophyceae</taxon>
        <taxon>Pavlovales</taxon>
        <taxon>Pavlovaceae</taxon>
        <taxon>Diacronema</taxon>
    </lineage>
</organism>
<keyword evidence="1" id="KW-0433">Leucine-rich repeat</keyword>
<evidence type="ECO:0000313" key="3">
    <source>
        <dbReference type="EMBL" id="KAG8467351.1"/>
    </source>
</evidence>
<gene>
    <name evidence="3" type="ORF">KFE25_000667</name>
</gene>
<dbReference type="InterPro" id="IPR050216">
    <property type="entry name" value="LRR_domain-containing"/>
</dbReference>
<dbReference type="InterPro" id="IPR032675">
    <property type="entry name" value="LRR_dom_sf"/>
</dbReference>
<dbReference type="PANTHER" id="PTHR48051">
    <property type="match status" value="1"/>
</dbReference>
<proteinExistence type="predicted"/>
<protein>
    <recommendedName>
        <fullName evidence="5">Leucine-rich repeat domain-containing protein</fullName>
    </recommendedName>
</protein>
<dbReference type="PANTHER" id="PTHR48051:SF54">
    <property type="entry name" value="LEUCINE-RICH REPEAT-CONTAINING PROTEIN"/>
    <property type="match status" value="1"/>
</dbReference>
<dbReference type="GO" id="GO:0005737">
    <property type="term" value="C:cytoplasm"/>
    <property type="evidence" value="ECO:0007669"/>
    <property type="project" value="TreeGrafter"/>
</dbReference>
<sequence>MLKTSARWADIEMQTRDTRRYHKKILDEMRVYHSAYTTCADIMRKFIERPTLVSVWAISCPGLLKSKTNELALQEPGTPMYLTTLAEKMRIDMLYDAVAHLKNIENERPVRPADIELKLGEVDKLAQAEARRIVAQEAVEADELREIGDGSESVEAWAATIKRAQASKTLVLRGQGLTAVPPELFALVRDMEIVDLGDNKLRQIPNEIETLTVLKKLYLDTNELQTLPASIARMHEHLTLLALADNPLQEELFRAYLGGLPGLFAFLKSRRKRAFTTRLG</sequence>
<keyword evidence="2" id="KW-0677">Repeat</keyword>
<comment type="caution">
    <text evidence="3">The sequence shown here is derived from an EMBL/GenBank/DDBJ whole genome shotgun (WGS) entry which is preliminary data.</text>
</comment>
<evidence type="ECO:0008006" key="5">
    <source>
        <dbReference type="Google" id="ProtNLM"/>
    </source>
</evidence>
<evidence type="ECO:0000313" key="4">
    <source>
        <dbReference type="Proteomes" id="UP000751190"/>
    </source>
</evidence>
<accession>A0A8J5XEL5</accession>
<dbReference type="EMBL" id="JAGTXO010000006">
    <property type="protein sequence ID" value="KAG8467351.1"/>
    <property type="molecule type" value="Genomic_DNA"/>
</dbReference>
<name>A0A8J5XEL5_DIALT</name>
<evidence type="ECO:0000256" key="2">
    <source>
        <dbReference type="ARBA" id="ARBA00022737"/>
    </source>
</evidence>
<dbReference type="Proteomes" id="UP000751190">
    <property type="component" value="Unassembled WGS sequence"/>
</dbReference>
<dbReference type="Gene3D" id="3.80.10.10">
    <property type="entry name" value="Ribonuclease Inhibitor"/>
    <property type="match status" value="1"/>
</dbReference>
<dbReference type="AlphaFoldDB" id="A0A8J5XEL5"/>
<dbReference type="Pfam" id="PF13855">
    <property type="entry name" value="LRR_8"/>
    <property type="match status" value="1"/>
</dbReference>
<reference evidence="3" key="1">
    <citation type="submission" date="2021-05" db="EMBL/GenBank/DDBJ databases">
        <title>The genome of the haptophyte Pavlova lutheri (Diacronema luteri, Pavlovales) - a model for lipid biosynthesis in eukaryotic algae.</title>
        <authorList>
            <person name="Hulatt C.J."/>
            <person name="Posewitz M.C."/>
        </authorList>
    </citation>
    <scope>NUCLEOTIDE SEQUENCE</scope>
    <source>
        <strain evidence="3">NIVA-4/92</strain>
    </source>
</reference>
<evidence type="ECO:0000256" key="1">
    <source>
        <dbReference type="ARBA" id="ARBA00022614"/>
    </source>
</evidence>
<dbReference type="InterPro" id="IPR001611">
    <property type="entry name" value="Leu-rich_rpt"/>
</dbReference>
<dbReference type="OrthoDB" id="428734at2759"/>
<dbReference type="SUPFAM" id="SSF52058">
    <property type="entry name" value="L domain-like"/>
    <property type="match status" value="1"/>
</dbReference>
<keyword evidence="4" id="KW-1185">Reference proteome</keyword>